<dbReference type="Proteomes" id="UP000789572">
    <property type="component" value="Unassembled WGS sequence"/>
</dbReference>
<name>A0A9N9FY17_9GLOM</name>
<accession>A0A9N9FY17</accession>
<protein>
    <submittedName>
        <fullName evidence="1">6147_t:CDS:1</fullName>
    </submittedName>
</protein>
<gene>
    <name evidence="1" type="ORF">POCULU_LOCUS5994</name>
</gene>
<keyword evidence="2" id="KW-1185">Reference proteome</keyword>
<proteinExistence type="predicted"/>
<dbReference type="EMBL" id="CAJVPJ010001015">
    <property type="protein sequence ID" value="CAG8570996.1"/>
    <property type="molecule type" value="Genomic_DNA"/>
</dbReference>
<dbReference type="AlphaFoldDB" id="A0A9N9FY17"/>
<evidence type="ECO:0000313" key="1">
    <source>
        <dbReference type="EMBL" id="CAG8570996.1"/>
    </source>
</evidence>
<organism evidence="1 2">
    <name type="scientific">Paraglomus occultum</name>
    <dbReference type="NCBI Taxonomy" id="144539"/>
    <lineage>
        <taxon>Eukaryota</taxon>
        <taxon>Fungi</taxon>
        <taxon>Fungi incertae sedis</taxon>
        <taxon>Mucoromycota</taxon>
        <taxon>Glomeromycotina</taxon>
        <taxon>Glomeromycetes</taxon>
        <taxon>Paraglomerales</taxon>
        <taxon>Paraglomeraceae</taxon>
        <taxon>Paraglomus</taxon>
    </lineage>
</organism>
<reference evidence="1" key="1">
    <citation type="submission" date="2021-06" db="EMBL/GenBank/DDBJ databases">
        <authorList>
            <person name="Kallberg Y."/>
            <person name="Tangrot J."/>
            <person name="Rosling A."/>
        </authorList>
    </citation>
    <scope>NUCLEOTIDE SEQUENCE</scope>
    <source>
        <strain evidence="1">IA702</strain>
    </source>
</reference>
<evidence type="ECO:0000313" key="2">
    <source>
        <dbReference type="Proteomes" id="UP000789572"/>
    </source>
</evidence>
<sequence length="94" mass="10890">LLMFSHTQRHERILEAVKRNLNIQSKAGLHYPNTWSIINILKYLAENTEFISEHAEEIKNAINDQLESVIEDVNTLQTARNKASKLQVKLDTTF</sequence>
<feature type="non-terminal residue" evidence="1">
    <location>
        <position position="1"/>
    </location>
</feature>
<comment type="caution">
    <text evidence="1">The sequence shown here is derived from an EMBL/GenBank/DDBJ whole genome shotgun (WGS) entry which is preliminary data.</text>
</comment>